<gene>
    <name evidence="2" type="primary">virB2-1</name>
    <name evidence="2" type="ORF">ANAPHAGO_00882</name>
</gene>
<protein>
    <submittedName>
        <fullName evidence="2">Type IV secretion system protein</fullName>
    </submittedName>
</protein>
<keyword evidence="1" id="KW-0472">Membrane</keyword>
<reference evidence="2 3" key="1">
    <citation type="submission" date="2014-09" db="EMBL/GenBank/DDBJ databases">
        <authorList>
            <person name="Loux Valentin"/>
            <person name="Dugat Thibaut"/>
        </authorList>
    </citation>
    <scope>NUCLEOTIDE SEQUENCE [LARGE SCALE GENOMIC DNA]</scope>
    <source>
        <strain evidence="2 3">BOV-10_179</strain>
    </source>
</reference>
<feature type="transmembrane region" description="Helical" evidence="1">
    <location>
        <begin position="27"/>
        <end position="47"/>
    </location>
</feature>
<accession>A0A098GKP6</accession>
<evidence type="ECO:0000256" key="1">
    <source>
        <dbReference type="SAM" id="Phobius"/>
    </source>
</evidence>
<dbReference type="Proteomes" id="UP000055047">
    <property type="component" value="Unassembled WGS sequence"/>
</dbReference>
<keyword evidence="1" id="KW-0812">Transmembrane</keyword>
<proteinExistence type="predicted"/>
<organism evidence="2 3">
    <name type="scientific">Anaplasma phagocytophilum</name>
    <name type="common">Ehrlichia phagocytophila</name>
    <dbReference type="NCBI Taxonomy" id="948"/>
    <lineage>
        <taxon>Bacteria</taxon>
        <taxon>Pseudomonadati</taxon>
        <taxon>Pseudomonadota</taxon>
        <taxon>Alphaproteobacteria</taxon>
        <taxon>Rickettsiales</taxon>
        <taxon>Anaplasmataceae</taxon>
        <taxon>Anaplasma</taxon>
        <taxon>phagocytophilum group</taxon>
    </lineage>
</organism>
<sequence length="148" mass="15471">MCAVGAWIQVMLGFLRAGAVMMSNLTGFVAVLSVIMMFGVAGAIDACGVEPTAEKDHTVAVPIKGDVAVKSVSGVLQTVRRFCLPVMIGVVSGAVIITVFGRSAWFAIAMLIVFSCIFLGGSEFIQKFTEGVGDSAGTRHSRVIASRL</sequence>
<dbReference type="EMBL" id="CCXQ01000066">
    <property type="protein sequence ID" value="CEH11093.1"/>
    <property type="molecule type" value="Genomic_DNA"/>
</dbReference>
<evidence type="ECO:0000313" key="2">
    <source>
        <dbReference type="EMBL" id="CEH11093.1"/>
    </source>
</evidence>
<keyword evidence="1" id="KW-1133">Transmembrane helix</keyword>
<feature type="transmembrane region" description="Helical" evidence="1">
    <location>
        <begin position="106"/>
        <end position="125"/>
    </location>
</feature>
<feature type="transmembrane region" description="Helical" evidence="1">
    <location>
        <begin position="82"/>
        <end position="100"/>
    </location>
</feature>
<name>A0A098GKP6_ANAPH</name>
<evidence type="ECO:0000313" key="3">
    <source>
        <dbReference type="Proteomes" id="UP000055047"/>
    </source>
</evidence>
<dbReference type="AlphaFoldDB" id="A0A098GKP6"/>